<dbReference type="InterPro" id="IPR000524">
    <property type="entry name" value="Tscrpt_reg_HTH_GntR"/>
</dbReference>
<dbReference type="Pfam" id="PF00392">
    <property type="entry name" value="GntR"/>
    <property type="match status" value="1"/>
</dbReference>
<evidence type="ECO:0000256" key="4">
    <source>
        <dbReference type="SAM" id="MobiDB-lite"/>
    </source>
</evidence>
<dbReference type="PANTHER" id="PTHR43537">
    <property type="entry name" value="TRANSCRIPTIONAL REGULATOR, GNTR FAMILY"/>
    <property type="match status" value="1"/>
</dbReference>
<dbReference type="PANTHER" id="PTHR43537:SF45">
    <property type="entry name" value="GNTR FAMILY REGULATORY PROTEIN"/>
    <property type="match status" value="1"/>
</dbReference>
<evidence type="ECO:0000256" key="1">
    <source>
        <dbReference type="ARBA" id="ARBA00023015"/>
    </source>
</evidence>
<dbReference type="Gene3D" id="1.10.10.10">
    <property type="entry name" value="Winged helix-like DNA-binding domain superfamily/Winged helix DNA-binding domain"/>
    <property type="match status" value="1"/>
</dbReference>
<dbReference type="SUPFAM" id="SSF46785">
    <property type="entry name" value="Winged helix' DNA-binding domain"/>
    <property type="match status" value="1"/>
</dbReference>
<keyword evidence="2" id="KW-0238">DNA-binding</keyword>
<dbReference type="InterPro" id="IPR036388">
    <property type="entry name" value="WH-like_DNA-bd_sf"/>
</dbReference>
<dbReference type="EMBL" id="JBHSMX010000061">
    <property type="protein sequence ID" value="MFC5522995.1"/>
    <property type="molecule type" value="Genomic_DNA"/>
</dbReference>
<dbReference type="InterPro" id="IPR008920">
    <property type="entry name" value="TF_FadR/GntR_C"/>
</dbReference>
<dbReference type="Pfam" id="PF07729">
    <property type="entry name" value="FCD"/>
    <property type="match status" value="1"/>
</dbReference>
<dbReference type="PROSITE" id="PS50949">
    <property type="entry name" value="HTH_GNTR"/>
    <property type="match status" value="1"/>
</dbReference>
<feature type="domain" description="HTH gntR-type" evidence="5">
    <location>
        <begin position="28"/>
        <end position="95"/>
    </location>
</feature>
<dbReference type="InterPro" id="IPR011711">
    <property type="entry name" value="GntR_C"/>
</dbReference>
<evidence type="ECO:0000256" key="2">
    <source>
        <dbReference type="ARBA" id="ARBA00023125"/>
    </source>
</evidence>
<organism evidence="6 7">
    <name type="scientific">Polaromonas jejuensis</name>
    <dbReference type="NCBI Taxonomy" id="457502"/>
    <lineage>
        <taxon>Bacteria</taxon>
        <taxon>Pseudomonadati</taxon>
        <taxon>Pseudomonadota</taxon>
        <taxon>Betaproteobacteria</taxon>
        <taxon>Burkholderiales</taxon>
        <taxon>Comamonadaceae</taxon>
        <taxon>Polaromonas</taxon>
    </lineage>
</organism>
<dbReference type="InterPro" id="IPR036390">
    <property type="entry name" value="WH_DNA-bd_sf"/>
</dbReference>
<keyword evidence="7" id="KW-1185">Reference proteome</keyword>
<evidence type="ECO:0000313" key="6">
    <source>
        <dbReference type="EMBL" id="MFC5522995.1"/>
    </source>
</evidence>
<feature type="region of interest" description="Disordered" evidence="4">
    <location>
        <begin position="1"/>
        <end position="27"/>
    </location>
</feature>
<name>A0ABW0QEI8_9BURK</name>
<sequence length="265" mass="29962">MASPSRPRPQLVAANAPAEEAPRRRSQVNLSDQAYERIEELLICCELRPGRFLATHDLQALVGFGRTPVHQAVSRLAADTLLIVTPRHGIQIAPIDLTRERVLLRLRRDIERFVIRLATERSGASQRNQMLHIRRQLIEHGAEMTIEQFNLIDRRIDQLFLAAANEPFVESTLRPLHTIFRRIGWIYHMQTAHSVKLQRTVDGHIAVIDAVAKGQVDTAIAASDDLMDFVESMFDVLEREVAPALLDCSLDSFDDPFLRLPASAK</sequence>
<proteinExistence type="predicted"/>
<evidence type="ECO:0000259" key="5">
    <source>
        <dbReference type="PROSITE" id="PS50949"/>
    </source>
</evidence>
<comment type="caution">
    <text evidence="6">The sequence shown here is derived from an EMBL/GenBank/DDBJ whole genome shotgun (WGS) entry which is preliminary data.</text>
</comment>
<dbReference type="SUPFAM" id="SSF48008">
    <property type="entry name" value="GntR ligand-binding domain-like"/>
    <property type="match status" value="1"/>
</dbReference>
<dbReference type="Proteomes" id="UP001596084">
    <property type="component" value="Unassembled WGS sequence"/>
</dbReference>
<protein>
    <submittedName>
        <fullName evidence="6">GntR family transcriptional regulator</fullName>
    </submittedName>
</protein>
<evidence type="ECO:0000313" key="7">
    <source>
        <dbReference type="Proteomes" id="UP001596084"/>
    </source>
</evidence>
<dbReference type="Gene3D" id="1.20.120.530">
    <property type="entry name" value="GntR ligand-binding domain-like"/>
    <property type="match status" value="1"/>
</dbReference>
<gene>
    <name evidence="6" type="ORF">ACFPP7_19070</name>
</gene>
<evidence type="ECO:0000256" key="3">
    <source>
        <dbReference type="ARBA" id="ARBA00023163"/>
    </source>
</evidence>
<dbReference type="SMART" id="SM00345">
    <property type="entry name" value="HTH_GNTR"/>
    <property type="match status" value="1"/>
</dbReference>
<reference evidence="7" key="1">
    <citation type="journal article" date="2019" name="Int. J. Syst. Evol. Microbiol.">
        <title>The Global Catalogue of Microorganisms (GCM) 10K type strain sequencing project: providing services to taxonomists for standard genome sequencing and annotation.</title>
        <authorList>
            <consortium name="The Broad Institute Genomics Platform"/>
            <consortium name="The Broad Institute Genome Sequencing Center for Infectious Disease"/>
            <person name="Wu L."/>
            <person name="Ma J."/>
        </authorList>
    </citation>
    <scope>NUCLEOTIDE SEQUENCE [LARGE SCALE GENOMIC DNA]</scope>
    <source>
        <strain evidence="7">CGMCC 4.7277</strain>
    </source>
</reference>
<keyword evidence="1" id="KW-0805">Transcription regulation</keyword>
<dbReference type="SMART" id="SM00895">
    <property type="entry name" value="FCD"/>
    <property type="match status" value="1"/>
</dbReference>
<accession>A0ABW0QEI8</accession>
<dbReference type="RefSeq" id="WP_068835130.1">
    <property type="nucleotide sequence ID" value="NZ_JBHSMX010000061.1"/>
</dbReference>
<keyword evidence="3" id="KW-0804">Transcription</keyword>